<evidence type="ECO:0000313" key="3">
    <source>
        <dbReference type="Proteomes" id="UP001148838"/>
    </source>
</evidence>
<dbReference type="Pfam" id="PF01498">
    <property type="entry name" value="HTH_Tnp_Tc3_2"/>
    <property type="match status" value="1"/>
</dbReference>
<reference evidence="2 3" key="1">
    <citation type="journal article" date="2022" name="Allergy">
        <title>Genome assembly and annotation of Periplaneta americana reveal a comprehensive cockroach allergen profile.</title>
        <authorList>
            <person name="Wang L."/>
            <person name="Xiong Q."/>
            <person name="Saelim N."/>
            <person name="Wang L."/>
            <person name="Nong W."/>
            <person name="Wan A.T."/>
            <person name="Shi M."/>
            <person name="Liu X."/>
            <person name="Cao Q."/>
            <person name="Hui J.H.L."/>
            <person name="Sookrung N."/>
            <person name="Leung T.F."/>
            <person name="Tungtrongchitr A."/>
            <person name="Tsui S.K.W."/>
        </authorList>
    </citation>
    <scope>NUCLEOTIDE SEQUENCE [LARGE SCALE GENOMIC DNA]</scope>
    <source>
        <strain evidence="2">PWHHKU_190912</strain>
    </source>
</reference>
<dbReference type="PANTHER" id="PTHR47326">
    <property type="entry name" value="TRANSPOSABLE ELEMENT TC3 TRANSPOSASE-LIKE PROTEIN"/>
    <property type="match status" value="1"/>
</dbReference>
<organism evidence="2 3">
    <name type="scientific">Periplaneta americana</name>
    <name type="common">American cockroach</name>
    <name type="synonym">Blatta americana</name>
    <dbReference type="NCBI Taxonomy" id="6978"/>
    <lineage>
        <taxon>Eukaryota</taxon>
        <taxon>Metazoa</taxon>
        <taxon>Ecdysozoa</taxon>
        <taxon>Arthropoda</taxon>
        <taxon>Hexapoda</taxon>
        <taxon>Insecta</taxon>
        <taxon>Pterygota</taxon>
        <taxon>Neoptera</taxon>
        <taxon>Polyneoptera</taxon>
        <taxon>Dictyoptera</taxon>
        <taxon>Blattodea</taxon>
        <taxon>Blattoidea</taxon>
        <taxon>Blattidae</taxon>
        <taxon>Blattinae</taxon>
        <taxon>Periplaneta</taxon>
    </lineage>
</organism>
<accession>A0ABQ8SA64</accession>
<dbReference type="InterPro" id="IPR036397">
    <property type="entry name" value="RNaseH_sf"/>
</dbReference>
<dbReference type="Proteomes" id="UP001148838">
    <property type="component" value="Unassembled WGS sequence"/>
</dbReference>
<name>A0ABQ8SA64_PERAM</name>
<dbReference type="EMBL" id="JAJSOF020000031">
    <property type="protein sequence ID" value="KAJ4430933.1"/>
    <property type="molecule type" value="Genomic_DNA"/>
</dbReference>
<dbReference type="InterPro" id="IPR002492">
    <property type="entry name" value="Transposase_Tc1-like"/>
</dbReference>
<feature type="domain" description="Transposase Tc1-like" evidence="1">
    <location>
        <begin position="1"/>
        <end position="39"/>
    </location>
</feature>
<evidence type="ECO:0000259" key="1">
    <source>
        <dbReference type="Pfam" id="PF01498"/>
    </source>
</evidence>
<proteinExistence type="predicted"/>
<keyword evidence="3" id="KW-1185">Reference proteome</keyword>
<comment type="caution">
    <text evidence="2">The sequence shown here is derived from an EMBL/GenBank/DDBJ whole genome shotgun (WGS) entry which is preliminary data.</text>
</comment>
<gene>
    <name evidence="2" type="ORF">ANN_19526</name>
</gene>
<dbReference type="PANTHER" id="PTHR47326:SF1">
    <property type="entry name" value="HTH PSQ-TYPE DOMAIN-CONTAINING PROTEIN"/>
    <property type="match status" value="1"/>
</dbReference>
<evidence type="ECO:0000313" key="2">
    <source>
        <dbReference type="EMBL" id="KAJ4430933.1"/>
    </source>
</evidence>
<sequence length="261" mass="30774">MTTRRRIKELGCSCRTPTKKPFLKPYMVKKRLVWAKQHQSWTVDDWKKCMLVCRIKYRCIRWYADFKTRGCICKRKSTSRPSVREGNVERVRESFRRSPQKSTVNASRELNIPQQTVWKILRKSLKFHPYRLQLLQALKPDNKAKRQCFCEEMQLTMVTEDFIESLVFSDEGTFHLSGKVHKHNVRIWALEKPNNYVKHVRDSPKVNMFCAISREKMYGPFFFVEATVTGNQEQRSQCLDVLHPSSTIVSVLTDILPKVGK</sequence>
<protein>
    <recommendedName>
        <fullName evidence="1">Transposase Tc1-like domain-containing protein</fullName>
    </recommendedName>
</protein>
<dbReference type="Gene3D" id="3.30.420.10">
    <property type="entry name" value="Ribonuclease H-like superfamily/Ribonuclease H"/>
    <property type="match status" value="1"/>
</dbReference>